<protein>
    <submittedName>
        <fullName evidence="2">Uncharacterized protein</fullName>
    </submittedName>
</protein>
<feature type="transmembrane region" description="Helical" evidence="1">
    <location>
        <begin position="70"/>
        <end position="89"/>
    </location>
</feature>
<organism evidence="2 3">
    <name type="scientific">Dickeya dadantii (strain 3937)</name>
    <name type="common">Erwinia chrysanthemi (strain 3937)</name>
    <dbReference type="NCBI Taxonomy" id="198628"/>
    <lineage>
        <taxon>Bacteria</taxon>
        <taxon>Pseudomonadati</taxon>
        <taxon>Pseudomonadota</taxon>
        <taxon>Gammaproteobacteria</taxon>
        <taxon>Enterobacterales</taxon>
        <taxon>Pectobacteriaceae</taxon>
        <taxon>Dickeya</taxon>
    </lineage>
</organism>
<dbReference type="KEGG" id="ddd:Dda3937_01987"/>
<proteinExistence type="predicted"/>
<accession>E0SES1</accession>
<dbReference type="EMBL" id="CP002038">
    <property type="protein sequence ID" value="ADM96324.1"/>
    <property type="molecule type" value="Genomic_DNA"/>
</dbReference>
<sequence>MVYLSSDVNPLISSVITRRLTIYGVKFQSGGLCFFKQLARGNFTYGLFVYFSGVIYLHHKYRYKTNPKRLFFALFPSAIFAVTLFQGNVS</sequence>
<keyword evidence="3" id="KW-1185">Reference proteome</keyword>
<dbReference type="HOGENOM" id="CLU_2436063_0_0_6"/>
<dbReference type="AlphaFoldDB" id="E0SES1"/>
<name>E0SES1_DICD3</name>
<keyword evidence="1" id="KW-1133">Transmembrane helix</keyword>
<evidence type="ECO:0000313" key="2">
    <source>
        <dbReference type="EMBL" id="ADM96324.1"/>
    </source>
</evidence>
<dbReference type="STRING" id="198628.Dda3937_01987"/>
<keyword evidence="1" id="KW-0812">Transmembrane</keyword>
<evidence type="ECO:0000256" key="1">
    <source>
        <dbReference type="SAM" id="Phobius"/>
    </source>
</evidence>
<dbReference type="Proteomes" id="UP000006859">
    <property type="component" value="Chromosome"/>
</dbReference>
<keyword evidence="1" id="KW-0472">Membrane</keyword>
<feature type="transmembrane region" description="Helical" evidence="1">
    <location>
        <begin position="42"/>
        <end position="58"/>
    </location>
</feature>
<evidence type="ECO:0000313" key="3">
    <source>
        <dbReference type="Proteomes" id="UP000006859"/>
    </source>
</evidence>
<reference evidence="2 3" key="1">
    <citation type="journal article" date="2011" name="J. Bacteriol.">
        <title>Genome sequence of the plant-pathogenic bacterium Dickeya dadantii 3937.</title>
        <authorList>
            <person name="Glasner J.D."/>
            <person name="Yang C.H."/>
            <person name="Reverchon S."/>
            <person name="Hugouvieux-Cotte-Pattat N."/>
            <person name="Condemine G."/>
            <person name="Bohin J.P."/>
            <person name="Van Gijsegem F."/>
            <person name="Yang S."/>
            <person name="Franza T."/>
            <person name="Expert D."/>
            <person name="Plunkett G. III"/>
            <person name="San Francisco M.J."/>
            <person name="Charkowski A.O."/>
            <person name="Py B."/>
            <person name="Bell K."/>
            <person name="Rauscher L."/>
            <person name="Rodriguez-Palenzuela P."/>
            <person name="Toussaint A."/>
            <person name="Holeva M.C."/>
            <person name="He S.Y."/>
            <person name="Douet V."/>
            <person name="Boccara M."/>
            <person name="Blanco C."/>
            <person name="Toth I."/>
            <person name="Anderson B.D."/>
            <person name="Biehl B.S."/>
            <person name="Mau B."/>
            <person name="Flynn S.M."/>
            <person name="Barras F."/>
            <person name="Lindeberg M."/>
            <person name="Birch P.R."/>
            <person name="Tsuyumu S."/>
            <person name="Shi X."/>
            <person name="Hibbing M."/>
            <person name="Yap M.N."/>
            <person name="Carpentier M."/>
            <person name="Dassa E."/>
            <person name="Umehara M."/>
            <person name="Kim J.F."/>
            <person name="Rusch M."/>
            <person name="Soni P."/>
            <person name="Mayhew G.F."/>
            <person name="Fouts D.E."/>
            <person name="Gill S.R."/>
            <person name="Blattner F.R."/>
            <person name="Keen N.T."/>
            <person name="Perna N.T."/>
        </authorList>
    </citation>
    <scope>NUCLEOTIDE SEQUENCE [LARGE SCALE GENOMIC DNA]</scope>
    <source>
        <strain evidence="2 3">3937</strain>
    </source>
</reference>
<gene>
    <name evidence="2" type="ordered locus">Dda3937_01987</name>
</gene>